<gene>
    <name evidence="1" type="ORF">F7D08_1397</name>
</gene>
<dbReference type="RefSeq" id="WP_152209987.1">
    <property type="nucleotide sequence ID" value="NZ_WBVS01000007.1"/>
</dbReference>
<sequence length="370" mass="41763">MRTHTELEHLCNEAERNLRCFYPATNAIRRATHVRLQNGYIVRPFRNVYARTAYWSTLNPAEQMRHITRTLSQQFPNRIFAGISAASMLHLDYSWSLHADGCVFIASKTGNSKQAYRKLKRIIMPHPPISTLVFHQNNNGIGMTLVEGATTSNIVNNTSYGTDIVQITSPARTLVDCGLKYPFAQSLPLFDSAMRQELTTAEQIIDICDDMQIDCGPIFRLMHYMNPLSENGGESLCRAVIIEAGFVVPKLQRVFIDPDAPRKQYRVDFCWHTFDGRLIVLEYDGAQKYVNPEMTNRRSIQDVIHKEKEREDVLRKAGVTAIIRTTFDEVLVQTPLIQKLAKAGVPTAGSVPTFVIPSNTQRAVTACSLS</sequence>
<comment type="caution">
    <text evidence="1">The sequence shown here is derived from an EMBL/GenBank/DDBJ whole genome shotgun (WGS) entry which is preliminary data.</text>
</comment>
<dbReference type="Proteomes" id="UP000468413">
    <property type="component" value="Unassembled WGS sequence"/>
</dbReference>
<reference evidence="1 2" key="1">
    <citation type="submission" date="2019-09" db="EMBL/GenBank/DDBJ databases">
        <title>Characterization of the phylogenetic diversity of two novel species belonging to the genus Bifidobacterium: Bifidobacterium cebidarum sp. nov. and Bifidobacterium leontopitheci sp. nov.</title>
        <authorList>
            <person name="Lugli G.A."/>
            <person name="Duranti S."/>
            <person name="Milani C."/>
            <person name="Turroni F."/>
            <person name="Ventura M."/>
        </authorList>
    </citation>
    <scope>NUCLEOTIDE SEQUENCE [LARGE SCALE GENOMIC DNA]</scope>
    <source>
        <strain evidence="1 2">LMG 31469</strain>
    </source>
</reference>
<dbReference type="AlphaFoldDB" id="A0A6I1G844"/>
<dbReference type="EMBL" id="WBVS01000007">
    <property type="protein sequence ID" value="KAB7787554.1"/>
    <property type="molecule type" value="Genomic_DNA"/>
</dbReference>
<protein>
    <submittedName>
        <fullName evidence="1">CTP synthase</fullName>
    </submittedName>
</protein>
<organism evidence="1 2">
    <name type="scientific">Bifidobacterium cebidarum</name>
    <dbReference type="NCBI Taxonomy" id="2650773"/>
    <lineage>
        <taxon>Bacteria</taxon>
        <taxon>Bacillati</taxon>
        <taxon>Actinomycetota</taxon>
        <taxon>Actinomycetes</taxon>
        <taxon>Bifidobacteriales</taxon>
        <taxon>Bifidobacteriaceae</taxon>
        <taxon>Bifidobacterium</taxon>
    </lineage>
</organism>
<accession>A0A6I1G844</accession>
<name>A0A6I1G844_9BIFI</name>
<evidence type="ECO:0000313" key="1">
    <source>
        <dbReference type="EMBL" id="KAB7787554.1"/>
    </source>
</evidence>
<evidence type="ECO:0000313" key="2">
    <source>
        <dbReference type="Proteomes" id="UP000468413"/>
    </source>
</evidence>
<proteinExistence type="predicted"/>
<keyword evidence="2" id="KW-1185">Reference proteome</keyword>